<keyword evidence="3" id="KW-1185">Reference proteome</keyword>
<gene>
    <name evidence="2" type="ORF">FWK35_00008668</name>
</gene>
<organism evidence="2 3">
    <name type="scientific">Aphis craccivora</name>
    <name type="common">Cowpea aphid</name>
    <dbReference type="NCBI Taxonomy" id="307492"/>
    <lineage>
        <taxon>Eukaryota</taxon>
        <taxon>Metazoa</taxon>
        <taxon>Ecdysozoa</taxon>
        <taxon>Arthropoda</taxon>
        <taxon>Hexapoda</taxon>
        <taxon>Insecta</taxon>
        <taxon>Pterygota</taxon>
        <taxon>Neoptera</taxon>
        <taxon>Paraneoptera</taxon>
        <taxon>Hemiptera</taxon>
        <taxon>Sternorrhyncha</taxon>
        <taxon>Aphidomorpha</taxon>
        <taxon>Aphidoidea</taxon>
        <taxon>Aphididae</taxon>
        <taxon>Aphidini</taxon>
        <taxon>Aphis</taxon>
        <taxon>Aphis</taxon>
    </lineage>
</organism>
<sequence length="242" mass="28942">MMSVKFESNDRRTYEEDKQAYDSISRKVLWKGLELLGTPKNLRQGDALSPTLFDLALVNIVRDTNEQRNMDIIGESVIFAYTDDIVVLQGRRKKKLFKQPFWYSTNGSIIEINFDTSITITYSKMSELQTFLKVHCAYKLIYLQIKSILTVYPRKKLISQIYTIYHNNKLVKNQKIKYFKNILKYNYFIYLFEKILGICTKLILFISIENYYLNILYHWFGPHFYSNTTQDNLYKYTYCRDK</sequence>
<protein>
    <recommendedName>
        <fullName evidence="4">Reverse transcriptase domain-containing protein</fullName>
    </recommendedName>
</protein>
<accession>A0A6G0YU31</accession>
<dbReference type="OrthoDB" id="6627741at2759"/>
<dbReference type="EMBL" id="VUJU01002385">
    <property type="protein sequence ID" value="KAF0761463.1"/>
    <property type="molecule type" value="Genomic_DNA"/>
</dbReference>
<keyword evidence="1" id="KW-1133">Transmembrane helix</keyword>
<comment type="caution">
    <text evidence="2">The sequence shown here is derived from an EMBL/GenBank/DDBJ whole genome shotgun (WGS) entry which is preliminary data.</text>
</comment>
<proteinExistence type="predicted"/>
<evidence type="ECO:0000313" key="3">
    <source>
        <dbReference type="Proteomes" id="UP000478052"/>
    </source>
</evidence>
<name>A0A6G0YU31_APHCR</name>
<keyword evidence="1" id="KW-0472">Membrane</keyword>
<keyword evidence="1" id="KW-0812">Transmembrane</keyword>
<dbReference type="Proteomes" id="UP000478052">
    <property type="component" value="Unassembled WGS sequence"/>
</dbReference>
<evidence type="ECO:0000256" key="1">
    <source>
        <dbReference type="SAM" id="Phobius"/>
    </source>
</evidence>
<dbReference type="AlphaFoldDB" id="A0A6G0YU31"/>
<reference evidence="2 3" key="1">
    <citation type="submission" date="2019-08" db="EMBL/GenBank/DDBJ databases">
        <title>Whole genome of Aphis craccivora.</title>
        <authorList>
            <person name="Voronova N.V."/>
            <person name="Shulinski R.S."/>
            <person name="Bandarenka Y.V."/>
            <person name="Zhorov D.G."/>
            <person name="Warner D."/>
        </authorList>
    </citation>
    <scope>NUCLEOTIDE SEQUENCE [LARGE SCALE GENOMIC DNA]</scope>
    <source>
        <strain evidence="2">180601</strain>
        <tissue evidence="2">Whole Body</tissue>
    </source>
</reference>
<evidence type="ECO:0008006" key="4">
    <source>
        <dbReference type="Google" id="ProtNLM"/>
    </source>
</evidence>
<feature type="transmembrane region" description="Helical" evidence="1">
    <location>
        <begin position="187"/>
        <end position="208"/>
    </location>
</feature>
<evidence type="ECO:0000313" key="2">
    <source>
        <dbReference type="EMBL" id="KAF0761463.1"/>
    </source>
</evidence>